<name>A0ABU2XS53_9ACTN</name>
<gene>
    <name evidence="1" type="ORF">RND15_39690</name>
</gene>
<reference evidence="1" key="1">
    <citation type="submission" date="2024-05" db="EMBL/GenBank/DDBJ databases">
        <title>30 novel species of actinomycetes from the DSMZ collection.</title>
        <authorList>
            <person name="Nouioui I."/>
        </authorList>
    </citation>
    <scope>NUCLEOTIDE SEQUENCE</scope>
    <source>
        <strain evidence="1">DSM 41529</strain>
    </source>
</reference>
<dbReference type="EMBL" id="JAVRFD010000028">
    <property type="protein sequence ID" value="MDT0548753.1"/>
    <property type="molecule type" value="Genomic_DNA"/>
</dbReference>
<proteinExistence type="predicted"/>
<dbReference type="Proteomes" id="UP001180754">
    <property type="component" value="Unassembled WGS sequence"/>
</dbReference>
<sequence length="161" mass="17991">MAVRHQLIRRSPEAVWAVLADGTRYGDWVVGTSRTHPTDATWPRTGSRIAYTVELGPWKGSGVTIARRSEPPHILELEAISGWLGTARIALELRPWGENTMVICDEHPLRGIAGKLHNAVVDALMQLRHRSMLSRLAEVVERHEPPGQCERGHDTCPPTER</sequence>
<comment type="caution">
    <text evidence="1">The sequence shown here is derived from an EMBL/GenBank/DDBJ whole genome shotgun (WGS) entry which is preliminary data.</text>
</comment>
<keyword evidence="2" id="KW-1185">Reference proteome</keyword>
<protein>
    <submittedName>
        <fullName evidence="1">SRPBCC family protein</fullName>
    </submittedName>
</protein>
<accession>A0ABU2XS53</accession>
<dbReference type="RefSeq" id="WP_311729317.1">
    <property type="nucleotide sequence ID" value="NZ_JAVRFD010000028.1"/>
</dbReference>
<dbReference type="Gene3D" id="3.30.530.20">
    <property type="match status" value="1"/>
</dbReference>
<dbReference type="SUPFAM" id="SSF55961">
    <property type="entry name" value="Bet v1-like"/>
    <property type="match status" value="1"/>
</dbReference>
<organism evidence="1 2">
    <name type="scientific">Streptomyces lonegramiae</name>
    <dbReference type="NCBI Taxonomy" id="3075524"/>
    <lineage>
        <taxon>Bacteria</taxon>
        <taxon>Bacillati</taxon>
        <taxon>Actinomycetota</taxon>
        <taxon>Actinomycetes</taxon>
        <taxon>Kitasatosporales</taxon>
        <taxon>Streptomycetaceae</taxon>
        <taxon>Streptomyces</taxon>
    </lineage>
</organism>
<dbReference type="CDD" id="cd07812">
    <property type="entry name" value="SRPBCC"/>
    <property type="match status" value="1"/>
</dbReference>
<dbReference type="InterPro" id="IPR023393">
    <property type="entry name" value="START-like_dom_sf"/>
</dbReference>
<evidence type="ECO:0000313" key="1">
    <source>
        <dbReference type="EMBL" id="MDT0548753.1"/>
    </source>
</evidence>
<dbReference type="InterPro" id="IPR019587">
    <property type="entry name" value="Polyketide_cyclase/dehydratase"/>
</dbReference>
<dbReference type="Pfam" id="PF10604">
    <property type="entry name" value="Polyketide_cyc2"/>
    <property type="match status" value="1"/>
</dbReference>
<evidence type="ECO:0000313" key="2">
    <source>
        <dbReference type="Proteomes" id="UP001180754"/>
    </source>
</evidence>